<keyword evidence="1" id="KW-0472">Membrane</keyword>
<name>C6X9J1_METGS</name>
<sequence precursor="true">MATKVITVKQQIRAAQMFTFFSIIAVLLLPAIIPMLLWLAASIFVYAAAANHPNPKICDYIRFSGYRFYGVVGTLVVILNFSPQLAKMAGGWPHLMGFIWLGCFLVVVPLGVRDLLRAKNDSWQEMNVEVDNA</sequence>
<evidence type="ECO:0000256" key="1">
    <source>
        <dbReference type="SAM" id="Phobius"/>
    </source>
</evidence>
<dbReference type="Proteomes" id="UP000002743">
    <property type="component" value="Chromosome"/>
</dbReference>
<dbReference type="HOGENOM" id="CLU_154519_0_0_4"/>
<dbReference type="EMBL" id="CP001674">
    <property type="protein sequence ID" value="ACT49811.1"/>
    <property type="molecule type" value="Genomic_DNA"/>
</dbReference>
<keyword evidence="3" id="KW-1185">Reference proteome</keyword>
<evidence type="ECO:0000313" key="3">
    <source>
        <dbReference type="Proteomes" id="UP000002743"/>
    </source>
</evidence>
<accession>C6X9J1</accession>
<feature type="transmembrane region" description="Helical" evidence="1">
    <location>
        <begin position="20"/>
        <end position="47"/>
    </location>
</feature>
<reference evidence="2 3" key="2">
    <citation type="journal article" date="2011" name="J. Bacteriol.">
        <title>Genomes of three methylotrophs from a single niche uncover genetic and metabolic divergence of Methylophilaceae.</title>
        <authorList>
            <person name="Lapidus A."/>
            <person name="Clum A."/>
            <person name="Labutti K."/>
            <person name="Kaluzhnaya M.G."/>
            <person name="Lim S."/>
            <person name="Beck D.A."/>
            <person name="Glavina Del Rio T."/>
            <person name="Nolan M."/>
            <person name="Mavromatis K."/>
            <person name="Huntemann M."/>
            <person name="Lucas S."/>
            <person name="Lidstrom M.E."/>
            <person name="Ivanova N."/>
            <person name="Chistoserdova L."/>
        </authorList>
    </citation>
    <scope>NUCLEOTIDE SEQUENCE [LARGE SCALE GENOMIC DNA]</scope>
    <source>
        <strain evidence="2 3">SIP3-4</strain>
    </source>
</reference>
<keyword evidence="1" id="KW-1133">Transmembrane helix</keyword>
<proteinExistence type="predicted"/>
<dbReference type="STRING" id="582744.Msip34_0563"/>
<dbReference type="eggNOG" id="ENOG50331FU">
    <property type="taxonomic scope" value="Bacteria"/>
</dbReference>
<feature type="transmembrane region" description="Helical" evidence="1">
    <location>
        <begin position="68"/>
        <end position="86"/>
    </location>
</feature>
<feature type="transmembrane region" description="Helical" evidence="1">
    <location>
        <begin position="92"/>
        <end position="112"/>
    </location>
</feature>
<dbReference type="AlphaFoldDB" id="C6X9J1"/>
<dbReference type="KEGG" id="mei:Msip34_0563"/>
<protein>
    <recommendedName>
        <fullName evidence="4">Transmembrane protein</fullName>
    </recommendedName>
</protein>
<keyword evidence="1" id="KW-0812">Transmembrane</keyword>
<dbReference type="RefSeq" id="WP_013441393.1">
    <property type="nucleotide sequence ID" value="NC_012969.1"/>
</dbReference>
<reference evidence="3" key="1">
    <citation type="submission" date="2009-07" db="EMBL/GenBank/DDBJ databases">
        <title>Complete sequence of chromosome of Methylovorus sp. SIP3-4.</title>
        <authorList>
            <person name="Lucas S."/>
            <person name="Copeland A."/>
            <person name="Lapidus A."/>
            <person name="Glavina del Rio T."/>
            <person name="Tice H."/>
            <person name="Bruce D."/>
            <person name="Goodwin L."/>
            <person name="Pitluck S."/>
            <person name="Clum A."/>
            <person name="Larimer F."/>
            <person name="Land M."/>
            <person name="Hauser L."/>
            <person name="Kyrpides N."/>
            <person name="Mikhailova N."/>
            <person name="Kayluzhnaya M."/>
            <person name="Chistoserdova L."/>
        </authorList>
    </citation>
    <scope>NUCLEOTIDE SEQUENCE [LARGE SCALE GENOMIC DNA]</scope>
    <source>
        <strain evidence="3">SIP3-4</strain>
    </source>
</reference>
<evidence type="ECO:0008006" key="4">
    <source>
        <dbReference type="Google" id="ProtNLM"/>
    </source>
</evidence>
<evidence type="ECO:0000313" key="2">
    <source>
        <dbReference type="EMBL" id="ACT49811.1"/>
    </source>
</evidence>
<dbReference type="OrthoDB" id="8561689at2"/>
<organism evidence="2 3">
    <name type="scientific">Methylovorus glucosotrophus (strain SIP3-4)</name>
    <dbReference type="NCBI Taxonomy" id="582744"/>
    <lineage>
        <taxon>Bacteria</taxon>
        <taxon>Pseudomonadati</taxon>
        <taxon>Pseudomonadota</taxon>
        <taxon>Betaproteobacteria</taxon>
        <taxon>Nitrosomonadales</taxon>
        <taxon>Methylophilaceae</taxon>
        <taxon>Methylovorus</taxon>
    </lineage>
</organism>
<gene>
    <name evidence="2" type="ordered locus">Msip34_0563</name>
</gene>